<evidence type="ECO:0000313" key="2">
    <source>
        <dbReference type="EMBL" id="KKS08973.1"/>
    </source>
</evidence>
<feature type="transmembrane region" description="Helical" evidence="1">
    <location>
        <begin position="85"/>
        <end position="104"/>
    </location>
</feature>
<protein>
    <submittedName>
        <fullName evidence="2">Uncharacterized protein</fullName>
    </submittedName>
</protein>
<dbReference type="AlphaFoldDB" id="A0A0G0Z7F4"/>
<proteinExistence type="predicted"/>
<feature type="transmembrane region" description="Helical" evidence="1">
    <location>
        <begin position="59"/>
        <end position="79"/>
    </location>
</feature>
<dbReference type="Proteomes" id="UP000033869">
    <property type="component" value="Unassembled WGS sequence"/>
</dbReference>
<keyword evidence="1" id="KW-0472">Membrane</keyword>
<gene>
    <name evidence="2" type="ORF">UU65_C0003G0028</name>
</gene>
<comment type="caution">
    <text evidence="2">The sequence shown here is derived from an EMBL/GenBank/DDBJ whole genome shotgun (WGS) entry which is preliminary data.</text>
</comment>
<dbReference type="EMBL" id="LCBL01000003">
    <property type="protein sequence ID" value="KKS08973.1"/>
    <property type="molecule type" value="Genomic_DNA"/>
</dbReference>
<feature type="transmembrane region" description="Helical" evidence="1">
    <location>
        <begin position="116"/>
        <end position="135"/>
    </location>
</feature>
<accession>A0A0G0Z7F4</accession>
<keyword evidence="1" id="KW-1133">Transmembrane helix</keyword>
<evidence type="ECO:0000313" key="3">
    <source>
        <dbReference type="Proteomes" id="UP000033869"/>
    </source>
</evidence>
<evidence type="ECO:0000256" key="1">
    <source>
        <dbReference type="SAM" id="Phobius"/>
    </source>
</evidence>
<feature type="transmembrane region" description="Helical" evidence="1">
    <location>
        <begin position="24"/>
        <end position="47"/>
    </location>
</feature>
<sequence>MNKSLSNLENAQASSPLIASVGQMIPSLLVFFAFFYAVNFAIFVLYLKFVVKGKIVWPAVVGVVGASAVAAFISIFLSFLVFSNVVFTFILTFAIIGLADFALIKYLLKLREKQNIGLSTALAFLANPVLWLVIIS</sequence>
<name>A0A0G0Z7F4_UNCC2</name>
<reference evidence="2 3" key="1">
    <citation type="journal article" date="2015" name="Nature">
        <title>rRNA introns, odd ribosomes, and small enigmatic genomes across a large radiation of phyla.</title>
        <authorList>
            <person name="Brown C.T."/>
            <person name="Hug L.A."/>
            <person name="Thomas B.C."/>
            <person name="Sharon I."/>
            <person name="Castelle C.J."/>
            <person name="Singh A."/>
            <person name="Wilkins M.J."/>
            <person name="Williams K.H."/>
            <person name="Banfield J.F."/>
        </authorList>
    </citation>
    <scope>NUCLEOTIDE SEQUENCE [LARGE SCALE GENOMIC DNA]</scope>
</reference>
<keyword evidence="1" id="KW-0812">Transmembrane</keyword>
<organism evidence="2 3">
    <name type="scientific">candidate division CPR2 bacterium GW2011_GWC1_41_48</name>
    <dbReference type="NCBI Taxonomy" id="1618344"/>
    <lineage>
        <taxon>Bacteria</taxon>
        <taxon>Bacteria division CPR2</taxon>
    </lineage>
</organism>